<dbReference type="PANTHER" id="PTHR21421:SF29">
    <property type="entry name" value="GUSTATORY RECEPTOR 5A FOR TREHALOSE-RELATED"/>
    <property type="match status" value="1"/>
</dbReference>
<evidence type="ECO:0000256" key="1">
    <source>
        <dbReference type="ARBA" id="ARBA00004651"/>
    </source>
</evidence>
<organism evidence="8 9">
    <name type="scientific">Argiope bruennichi</name>
    <name type="common">Wasp spider</name>
    <name type="synonym">Aranea bruennichi</name>
    <dbReference type="NCBI Taxonomy" id="94029"/>
    <lineage>
        <taxon>Eukaryota</taxon>
        <taxon>Metazoa</taxon>
        <taxon>Ecdysozoa</taxon>
        <taxon>Arthropoda</taxon>
        <taxon>Chelicerata</taxon>
        <taxon>Arachnida</taxon>
        <taxon>Araneae</taxon>
        <taxon>Araneomorphae</taxon>
        <taxon>Entelegynae</taxon>
        <taxon>Araneoidea</taxon>
        <taxon>Araneidae</taxon>
        <taxon>Argiope</taxon>
    </lineage>
</organism>
<dbReference type="GO" id="GO:0051606">
    <property type="term" value="P:detection of stimulus"/>
    <property type="evidence" value="ECO:0007669"/>
    <property type="project" value="UniProtKB-ARBA"/>
</dbReference>
<dbReference type="GO" id="GO:0050909">
    <property type="term" value="P:sensory perception of taste"/>
    <property type="evidence" value="ECO:0007669"/>
    <property type="project" value="InterPro"/>
</dbReference>
<keyword evidence="2" id="KW-1003">Cell membrane</keyword>
<accession>A0A8T0ECZ0</accession>
<keyword evidence="4 7" id="KW-1133">Transmembrane helix</keyword>
<keyword evidence="6" id="KW-0675">Receptor</keyword>
<evidence type="ECO:0000256" key="4">
    <source>
        <dbReference type="ARBA" id="ARBA00022989"/>
    </source>
</evidence>
<keyword evidence="5 7" id="KW-0472">Membrane</keyword>
<feature type="transmembrane region" description="Helical" evidence="7">
    <location>
        <begin position="525"/>
        <end position="544"/>
    </location>
</feature>
<name>A0A8T0ECZ0_ARGBR</name>
<reference evidence="8" key="1">
    <citation type="journal article" date="2020" name="bioRxiv">
        <title>Chromosome-level reference genome of the European wasp spider Argiope bruennichi: a resource for studies on range expansion and evolutionary adaptation.</title>
        <authorList>
            <person name="Sheffer M.M."/>
            <person name="Hoppe A."/>
            <person name="Krehenwinkel H."/>
            <person name="Uhl G."/>
            <person name="Kuss A.W."/>
            <person name="Jensen L."/>
            <person name="Jensen C."/>
            <person name="Gillespie R.G."/>
            <person name="Hoff K.J."/>
            <person name="Prost S."/>
        </authorList>
    </citation>
    <scope>NUCLEOTIDE SEQUENCE</scope>
</reference>
<evidence type="ECO:0000256" key="3">
    <source>
        <dbReference type="ARBA" id="ARBA00022692"/>
    </source>
</evidence>
<evidence type="ECO:0000256" key="2">
    <source>
        <dbReference type="ARBA" id="ARBA00022475"/>
    </source>
</evidence>
<comment type="caution">
    <text evidence="8">The sequence shown here is derived from an EMBL/GenBank/DDBJ whole genome shotgun (WGS) entry which is preliminary data.</text>
</comment>
<dbReference type="GO" id="GO:0038023">
    <property type="term" value="F:signaling receptor activity"/>
    <property type="evidence" value="ECO:0007669"/>
    <property type="project" value="UniProtKB-ARBA"/>
</dbReference>
<feature type="transmembrane region" description="Helical" evidence="7">
    <location>
        <begin position="309"/>
        <end position="331"/>
    </location>
</feature>
<keyword evidence="3 7" id="KW-0812">Transmembrane</keyword>
<evidence type="ECO:0000313" key="8">
    <source>
        <dbReference type="EMBL" id="KAF8770992.1"/>
    </source>
</evidence>
<gene>
    <name evidence="8" type="ORF">HNY73_018456</name>
</gene>
<dbReference type="AlphaFoldDB" id="A0A8T0ECZ0"/>
<evidence type="ECO:0000256" key="7">
    <source>
        <dbReference type="SAM" id="Phobius"/>
    </source>
</evidence>
<dbReference type="EMBL" id="JABXBU010002228">
    <property type="protein sequence ID" value="KAF8770992.1"/>
    <property type="molecule type" value="Genomic_DNA"/>
</dbReference>
<keyword evidence="9" id="KW-1185">Reference proteome</keyword>
<dbReference type="Proteomes" id="UP000807504">
    <property type="component" value="Unassembled WGS sequence"/>
</dbReference>
<evidence type="ECO:0000256" key="5">
    <source>
        <dbReference type="ARBA" id="ARBA00023136"/>
    </source>
</evidence>
<sequence>MVAPLDVCTKEEQRAVDSIPLAGGCQRVRHSCRLSSQYRGNALSRNILFLWLEKFKSGRTSITHEEGAGWPSTFTTDDNIQQAREMFLTNRQITIDEVASALNISHGSDHQIIHNELAYFKSSKDCVLTTQQKALRRRSSSELLDFLKSKLFYMSLYPQKVDSLELDLDAVKQITKLSPPIRCSADSYNSCPPPLISPSTMLDLECVKRHCTSSESHVTMEITNLPLSCDQRGDRDDHHHHDRPRFDGPKLFYWWSWTLGLTDLLEDAPRNDAANCFLRPAIKTLVLLILHAFAIHYVILLGSPNRSGHLWFTLVVSVDAVTTVIPMDILLFRVKRVRNLTCQLQTLHFEKSASETKSYKWETVAVVVTVLFLVFYVVALSIIIQSWDIHHMLEAHLPYVQPVCMSEQCAYNVVLLVWGTHVMLIWGVKAFLVLFFCFICSNSQFQFECLNKSLIMMKGKADVVEATIIHDIAVDHNKLCELVFEADRLFNASVFIWFAFVLLVICVEVNSFLRQEKGLISSGGTVIMVLDFLYAIAIVIYIVIGGCRVAEVALQTIPYIVNFARSKEMPSQSVYNEVQLIINRVTVFPVTFTVGKFFYITRSILITLVSALCTYIIVLVQMSPAVMESLNSGS</sequence>
<reference evidence="8" key="2">
    <citation type="submission" date="2020-06" db="EMBL/GenBank/DDBJ databases">
        <authorList>
            <person name="Sheffer M."/>
        </authorList>
    </citation>
    <scope>NUCLEOTIDE SEQUENCE</scope>
</reference>
<protein>
    <submittedName>
        <fullName evidence="8">Protein GVQW3 like protein</fullName>
    </submittedName>
</protein>
<dbReference type="GO" id="GO:0005886">
    <property type="term" value="C:plasma membrane"/>
    <property type="evidence" value="ECO:0007669"/>
    <property type="project" value="UniProtKB-SubCell"/>
</dbReference>
<feature type="transmembrane region" description="Helical" evidence="7">
    <location>
        <begin position="494"/>
        <end position="513"/>
    </location>
</feature>
<comment type="subcellular location">
    <subcellularLocation>
        <location evidence="1">Cell membrane</location>
        <topology evidence="1">Multi-pass membrane protein</topology>
    </subcellularLocation>
</comment>
<dbReference type="Pfam" id="PF08395">
    <property type="entry name" value="7tm_7"/>
    <property type="match status" value="1"/>
</dbReference>
<evidence type="ECO:0000313" key="9">
    <source>
        <dbReference type="Proteomes" id="UP000807504"/>
    </source>
</evidence>
<evidence type="ECO:0000256" key="6">
    <source>
        <dbReference type="ARBA" id="ARBA00023170"/>
    </source>
</evidence>
<feature type="transmembrane region" description="Helical" evidence="7">
    <location>
        <begin position="285"/>
        <end position="303"/>
    </location>
</feature>
<dbReference type="InterPro" id="IPR013604">
    <property type="entry name" value="7TM_chemorcpt"/>
</dbReference>
<feature type="transmembrane region" description="Helical" evidence="7">
    <location>
        <begin position="597"/>
        <end position="620"/>
    </location>
</feature>
<dbReference type="PANTHER" id="PTHR21421">
    <property type="entry name" value="GUSTATORY RECEPTOR"/>
    <property type="match status" value="1"/>
</dbReference>
<feature type="transmembrane region" description="Helical" evidence="7">
    <location>
        <begin position="364"/>
        <end position="387"/>
    </location>
</feature>
<proteinExistence type="predicted"/>